<reference evidence="1 2" key="1">
    <citation type="journal article" date="2016" name="Mol. Biol. Evol.">
        <title>Genome-Wide Survey of Gut Fungi (Harpellales) Reveals the First Horizontally Transferred Ubiquitin Gene from a Mosquito Host.</title>
        <authorList>
            <person name="Wang Y."/>
            <person name="White M.M."/>
            <person name="Kvist S."/>
            <person name="Moncalvo J.M."/>
        </authorList>
    </citation>
    <scope>NUCLEOTIDE SEQUENCE [LARGE SCALE GENOMIC DNA]</scope>
    <source>
        <strain evidence="1 2">ALG-7-W6</strain>
    </source>
</reference>
<proteinExistence type="predicted"/>
<dbReference type="EMBL" id="LSSL01005425">
    <property type="protein sequence ID" value="OLY78833.1"/>
    <property type="molecule type" value="Genomic_DNA"/>
</dbReference>
<accession>A0A1R0GPL0</accession>
<evidence type="ECO:0000313" key="1">
    <source>
        <dbReference type="EMBL" id="OLY78833.1"/>
    </source>
</evidence>
<keyword evidence="2" id="KW-1185">Reference proteome</keyword>
<comment type="caution">
    <text evidence="1">The sequence shown here is derived from an EMBL/GenBank/DDBJ whole genome shotgun (WGS) entry which is preliminary data.</text>
</comment>
<gene>
    <name evidence="1" type="ORF">AYI68_g7111</name>
</gene>
<organism evidence="1 2">
    <name type="scientific">Smittium mucronatum</name>
    <dbReference type="NCBI Taxonomy" id="133383"/>
    <lineage>
        <taxon>Eukaryota</taxon>
        <taxon>Fungi</taxon>
        <taxon>Fungi incertae sedis</taxon>
        <taxon>Zoopagomycota</taxon>
        <taxon>Kickxellomycotina</taxon>
        <taxon>Harpellomycetes</taxon>
        <taxon>Harpellales</taxon>
        <taxon>Legeriomycetaceae</taxon>
        <taxon>Smittium</taxon>
    </lineage>
</organism>
<dbReference type="Proteomes" id="UP000187455">
    <property type="component" value="Unassembled WGS sequence"/>
</dbReference>
<dbReference type="AlphaFoldDB" id="A0A1R0GPL0"/>
<name>A0A1R0GPL0_9FUNG</name>
<evidence type="ECO:0000313" key="2">
    <source>
        <dbReference type="Proteomes" id="UP000187455"/>
    </source>
</evidence>
<protein>
    <submittedName>
        <fullName evidence="1">Uncharacterized protein</fullName>
    </submittedName>
</protein>
<sequence>MPLPHPTSMRAPIYVQSFMGQISGYAIGMEHVVKGIQNPIKESKLSKIEFFVIKNENSTERHRFLAEGEEFRTYRRQLKFFVEIGFVTAEEDIVSSISD</sequence>